<keyword evidence="1" id="KW-1133">Transmembrane helix</keyword>
<reference evidence="2 3" key="1">
    <citation type="submission" date="2018-09" db="EMBL/GenBank/DDBJ databases">
        <title>Phylogeny of the Shewanellaceae, and recommendation for two new genera, Pseudoshewanella and Parashewanella.</title>
        <authorList>
            <person name="Wang G."/>
        </authorList>
    </citation>
    <scope>NUCLEOTIDE SEQUENCE [LARGE SCALE GENOMIC DNA]</scope>
    <source>
        <strain evidence="2 3">C51</strain>
    </source>
</reference>
<proteinExistence type="predicted"/>
<sequence>MRQGVMKVLGVILLLLVWIFFIWKDRNEQFEELHKDLEKLTPSESAWVYSNIRLAKNPEKALSKVIITEELKNCLLQATVNNNPGDFDREMIIHTEMSNVFLRFRFLNGELQYFYRSYVDDEFTLLRSSGHVYNSPCSLRDWPVVEELYRLEK</sequence>
<evidence type="ECO:0000313" key="2">
    <source>
        <dbReference type="EMBL" id="RLV57902.1"/>
    </source>
</evidence>
<keyword evidence="3" id="KW-1185">Reference proteome</keyword>
<keyword evidence="1" id="KW-0472">Membrane</keyword>
<dbReference type="RefSeq" id="WP_121840761.1">
    <property type="nucleotide sequence ID" value="NZ_ML014870.1"/>
</dbReference>
<organism evidence="2 3">
    <name type="scientific">Parashewanella curva</name>
    <dbReference type="NCBI Taxonomy" id="2338552"/>
    <lineage>
        <taxon>Bacteria</taxon>
        <taxon>Pseudomonadati</taxon>
        <taxon>Pseudomonadota</taxon>
        <taxon>Gammaproteobacteria</taxon>
        <taxon>Alteromonadales</taxon>
        <taxon>Shewanellaceae</taxon>
        <taxon>Parashewanella</taxon>
    </lineage>
</organism>
<comment type="caution">
    <text evidence="2">The sequence shown here is derived from an EMBL/GenBank/DDBJ whole genome shotgun (WGS) entry which is preliminary data.</text>
</comment>
<dbReference type="AlphaFoldDB" id="A0A3L8PV37"/>
<dbReference type="EMBL" id="QZEI01000121">
    <property type="protein sequence ID" value="RLV57902.1"/>
    <property type="molecule type" value="Genomic_DNA"/>
</dbReference>
<name>A0A3L8PV37_9GAMM</name>
<protein>
    <submittedName>
        <fullName evidence="2">Uncharacterized protein</fullName>
    </submittedName>
</protein>
<feature type="transmembrane region" description="Helical" evidence="1">
    <location>
        <begin position="6"/>
        <end position="23"/>
    </location>
</feature>
<keyword evidence="1" id="KW-0812">Transmembrane</keyword>
<accession>A0A3L8PV37</accession>
<dbReference type="Proteomes" id="UP000281474">
    <property type="component" value="Unassembled WGS sequence"/>
</dbReference>
<gene>
    <name evidence="2" type="ORF">D5018_20080</name>
</gene>
<evidence type="ECO:0000313" key="3">
    <source>
        <dbReference type="Proteomes" id="UP000281474"/>
    </source>
</evidence>
<evidence type="ECO:0000256" key="1">
    <source>
        <dbReference type="SAM" id="Phobius"/>
    </source>
</evidence>